<reference evidence="1 2" key="1">
    <citation type="journal article" date="2021" name="BMC Genomics">
        <title>Datura genome reveals duplications of psychoactive alkaloid biosynthetic genes and high mutation rate following tissue culture.</title>
        <authorList>
            <person name="Rajewski A."/>
            <person name="Carter-House D."/>
            <person name="Stajich J."/>
            <person name="Litt A."/>
        </authorList>
    </citation>
    <scope>NUCLEOTIDE SEQUENCE [LARGE SCALE GENOMIC DNA]</scope>
    <source>
        <strain evidence="1">AR-01</strain>
    </source>
</reference>
<keyword evidence="2" id="KW-1185">Reference proteome</keyword>
<evidence type="ECO:0000313" key="1">
    <source>
        <dbReference type="EMBL" id="MCE3215816.1"/>
    </source>
</evidence>
<evidence type="ECO:0000313" key="2">
    <source>
        <dbReference type="Proteomes" id="UP000823775"/>
    </source>
</evidence>
<name>A0ABS8WVD3_DATST</name>
<comment type="caution">
    <text evidence="1">The sequence shown here is derived from an EMBL/GenBank/DDBJ whole genome shotgun (WGS) entry which is preliminary data.</text>
</comment>
<sequence>MVGYRCLDDFVVNFKVTGWWLDYNSEGFGGRVLALGSYAGNLGIGDNGRILDSSGRGNWLIMDSRWILGSSKWRMVDGWEILGVDSVGYMGLIGWGRCLVRGTRVGCGLIDSGGFGSGGSGNSGE</sequence>
<gene>
    <name evidence="1" type="ORF">HAX54_003640</name>
</gene>
<dbReference type="EMBL" id="JACEIK010011660">
    <property type="protein sequence ID" value="MCE3215816.1"/>
    <property type="molecule type" value="Genomic_DNA"/>
</dbReference>
<proteinExistence type="predicted"/>
<dbReference type="Proteomes" id="UP000823775">
    <property type="component" value="Unassembled WGS sequence"/>
</dbReference>
<accession>A0ABS8WVD3</accession>
<protein>
    <submittedName>
        <fullName evidence="1">Uncharacterized protein</fullName>
    </submittedName>
</protein>
<organism evidence="1 2">
    <name type="scientific">Datura stramonium</name>
    <name type="common">Jimsonweed</name>
    <name type="synonym">Common thornapple</name>
    <dbReference type="NCBI Taxonomy" id="4076"/>
    <lineage>
        <taxon>Eukaryota</taxon>
        <taxon>Viridiplantae</taxon>
        <taxon>Streptophyta</taxon>
        <taxon>Embryophyta</taxon>
        <taxon>Tracheophyta</taxon>
        <taxon>Spermatophyta</taxon>
        <taxon>Magnoliopsida</taxon>
        <taxon>eudicotyledons</taxon>
        <taxon>Gunneridae</taxon>
        <taxon>Pentapetalae</taxon>
        <taxon>asterids</taxon>
        <taxon>lamiids</taxon>
        <taxon>Solanales</taxon>
        <taxon>Solanaceae</taxon>
        <taxon>Solanoideae</taxon>
        <taxon>Datureae</taxon>
        <taxon>Datura</taxon>
    </lineage>
</organism>